<organism evidence="1 2">
    <name type="scientific">Porphyra umbilicalis</name>
    <name type="common">Purple laver</name>
    <name type="synonym">Red alga</name>
    <dbReference type="NCBI Taxonomy" id="2786"/>
    <lineage>
        <taxon>Eukaryota</taxon>
        <taxon>Rhodophyta</taxon>
        <taxon>Bangiophyceae</taxon>
        <taxon>Bangiales</taxon>
        <taxon>Bangiaceae</taxon>
        <taxon>Porphyra</taxon>
    </lineage>
</organism>
<reference evidence="1 2" key="1">
    <citation type="submission" date="2017-03" db="EMBL/GenBank/DDBJ databases">
        <title>WGS assembly of Porphyra umbilicalis.</title>
        <authorList>
            <person name="Brawley S.H."/>
            <person name="Blouin N.A."/>
            <person name="Ficko-Blean E."/>
            <person name="Wheeler G.L."/>
            <person name="Lohr M."/>
            <person name="Goodson H.V."/>
            <person name="Jenkins J.W."/>
            <person name="Blaby-Haas C.E."/>
            <person name="Helliwell K.E."/>
            <person name="Chan C."/>
            <person name="Marriage T."/>
            <person name="Bhattacharya D."/>
            <person name="Klein A.S."/>
            <person name="Badis Y."/>
            <person name="Brodie J."/>
            <person name="Cao Y."/>
            <person name="Collen J."/>
            <person name="Dittami S.M."/>
            <person name="Gachon C.M."/>
            <person name="Green B.R."/>
            <person name="Karpowicz S."/>
            <person name="Kim J.W."/>
            <person name="Kudahl U."/>
            <person name="Lin S."/>
            <person name="Michel G."/>
            <person name="Mittag M."/>
            <person name="Olson B.J."/>
            <person name="Pangilinan J."/>
            <person name="Peng Y."/>
            <person name="Qiu H."/>
            <person name="Shu S."/>
            <person name="Singer J.T."/>
            <person name="Smith A.G."/>
            <person name="Sprecher B.N."/>
            <person name="Wagner V."/>
            <person name="Wang W."/>
            <person name="Wang Z.-Y."/>
            <person name="Yan J."/>
            <person name="Yarish C."/>
            <person name="Zoeuner-Riek S."/>
            <person name="Zhuang Y."/>
            <person name="Zou Y."/>
            <person name="Lindquist E.A."/>
            <person name="Grimwood J."/>
            <person name="Barry K."/>
            <person name="Rokhsar D.S."/>
            <person name="Schmutz J."/>
            <person name="Stiller J.W."/>
            <person name="Grossman A.R."/>
            <person name="Prochnik S.E."/>
        </authorList>
    </citation>
    <scope>NUCLEOTIDE SEQUENCE [LARGE SCALE GENOMIC DNA]</scope>
    <source>
        <strain evidence="1">4086291</strain>
    </source>
</reference>
<sequence length="237" mass="22300">MTSRRLWGWRPRGGGGVPSPAAVREGIAAVVSGDFTSGVLMRSALTDSTLLVGAAAATAASTYGMGHHLLTADALSAAWACATAAAADAPAAGDVLLGGESRLCRHTGPRSVPVPRSVTLALGGGGGGGGGAGGGGKAGGKAKAGGAVGKASPVASEAAAAYYFLAAGASPAAAAADRVAAAWAFGRAAAAAGADVFVATGAGGTDGLAERVASEYEGAGVTVKGDELVDVVPGADA</sequence>
<dbReference type="EMBL" id="KV919326">
    <property type="protein sequence ID" value="OSX70052.1"/>
    <property type="molecule type" value="Genomic_DNA"/>
</dbReference>
<accession>A0A1X6NNA3</accession>
<evidence type="ECO:0000313" key="2">
    <source>
        <dbReference type="Proteomes" id="UP000218209"/>
    </source>
</evidence>
<dbReference type="Proteomes" id="UP000218209">
    <property type="component" value="Unassembled WGS sequence"/>
</dbReference>
<name>A0A1X6NNA3_PORUM</name>
<evidence type="ECO:0000313" key="1">
    <source>
        <dbReference type="EMBL" id="OSX70052.1"/>
    </source>
</evidence>
<dbReference type="AlphaFoldDB" id="A0A1X6NNA3"/>
<protein>
    <submittedName>
        <fullName evidence="1">Uncharacterized protein</fullName>
    </submittedName>
</protein>
<proteinExistence type="predicted"/>
<keyword evidence="2" id="KW-1185">Reference proteome</keyword>
<gene>
    <name evidence="1" type="ORF">BU14_0940s0005</name>
</gene>